<evidence type="ECO:0000313" key="8">
    <source>
        <dbReference type="RefSeq" id="XP_014662415.1"/>
    </source>
</evidence>
<dbReference type="RefSeq" id="XP_014662415.1">
    <property type="nucleotide sequence ID" value="XM_014806929.1"/>
</dbReference>
<reference evidence="8" key="1">
    <citation type="submission" date="2025-08" db="UniProtKB">
        <authorList>
            <consortium name="RefSeq"/>
        </authorList>
    </citation>
    <scope>IDENTIFICATION</scope>
</reference>
<evidence type="ECO:0000256" key="6">
    <source>
        <dbReference type="RuleBase" id="RU365002"/>
    </source>
</evidence>
<dbReference type="PANTHER" id="PTHR21314:SF0">
    <property type="entry name" value="QUEUOSINE 5'-PHOSPHATE N-GLYCOSYLASE_HYDROLASE"/>
    <property type="match status" value="1"/>
</dbReference>
<sequence>MVAMKDASSCVMPPREAAAFIAESAKDVKILPDGVEKLAHHLADVMGKNKHKVNENQLPDFNPKTADRAAVDWVFFIDTLNFSFWSEDERRAFTVRHRGRDLTGYFSLCAAVNRSLEAGVPLTDPAYYSTLTLEKLREHLRGEDGGEMPMMQERLANIREAGSVLVEKFSGSFLTCVERSNKSASCLLRLILDNFPSYRDETTGTMEASSDPGSRHLVVLIPQALVYFGVLEYSQELLDLLLKGHLFQSGDRKEVEIRGASIWAVELVLSKLRALLQTEGAAGVHVNAVMVDFYLWDLIKAKTAEGSSQLPFHHIRCIYY</sequence>
<keyword evidence="7" id="KW-1185">Reference proteome</keyword>
<comment type="similarity">
    <text evidence="2 6">Belongs to the QNG1 protein family.</text>
</comment>
<dbReference type="Pfam" id="PF10343">
    <property type="entry name" value="Q_salvage"/>
    <property type="match status" value="2"/>
</dbReference>
<dbReference type="GeneID" id="106805366"/>
<dbReference type="PANTHER" id="PTHR21314">
    <property type="entry name" value="QUEUOSINE 5'-PHOSPHATE N-GLYCOSYLASE_HYDROLASE-RELATED"/>
    <property type="match status" value="1"/>
</dbReference>
<accession>A0ABM1DR44</accession>
<evidence type="ECO:0000256" key="5">
    <source>
        <dbReference type="ARBA" id="ARBA00048204"/>
    </source>
</evidence>
<dbReference type="Proteomes" id="UP000695022">
    <property type="component" value="Unplaced"/>
</dbReference>
<dbReference type="InterPro" id="IPR019438">
    <property type="entry name" value="Q_salvage"/>
</dbReference>
<name>A0ABM1DR44_PRICU</name>
<evidence type="ECO:0000256" key="2">
    <source>
        <dbReference type="ARBA" id="ARBA00035119"/>
    </source>
</evidence>
<dbReference type="EC" id="3.2.2.-" evidence="6"/>
<organism evidence="7 8">
    <name type="scientific">Priapulus caudatus</name>
    <name type="common">Priapulid worm</name>
    <dbReference type="NCBI Taxonomy" id="37621"/>
    <lineage>
        <taxon>Eukaryota</taxon>
        <taxon>Metazoa</taxon>
        <taxon>Ecdysozoa</taxon>
        <taxon>Scalidophora</taxon>
        <taxon>Priapulida</taxon>
        <taxon>Priapulimorpha</taxon>
        <taxon>Priapulimorphida</taxon>
        <taxon>Priapulidae</taxon>
        <taxon>Priapulus</taxon>
    </lineage>
</organism>
<evidence type="ECO:0000313" key="7">
    <source>
        <dbReference type="Proteomes" id="UP000695022"/>
    </source>
</evidence>
<comment type="function">
    <text evidence="6">Catalyzes the hydrolysis of queuosine 5'-phosphate, releasing the nucleobase queuine (q). Is required for salvage of queuine from exogenous queuosine (Q) that is imported and then converted to queuosine 5'-phosphate intracellularly.</text>
</comment>
<evidence type="ECO:0000256" key="3">
    <source>
        <dbReference type="ARBA" id="ARBA00035306"/>
    </source>
</evidence>
<comment type="catalytic activity">
    <reaction evidence="5 6">
        <text>queuosine 5'-phosphate + H2O = queuine + D-ribose 5-phosphate</text>
        <dbReference type="Rhea" id="RHEA:75387"/>
        <dbReference type="ChEBI" id="CHEBI:15377"/>
        <dbReference type="ChEBI" id="CHEBI:17433"/>
        <dbReference type="ChEBI" id="CHEBI:78346"/>
        <dbReference type="ChEBI" id="CHEBI:194371"/>
    </reaction>
    <physiologicalReaction direction="left-to-right" evidence="5 6">
        <dbReference type="Rhea" id="RHEA:75388"/>
    </physiologicalReaction>
</comment>
<gene>
    <name evidence="8" type="primary">LOC106805366</name>
</gene>
<keyword evidence="1 6" id="KW-0378">Hydrolase</keyword>
<evidence type="ECO:0000256" key="4">
    <source>
        <dbReference type="ARBA" id="ARBA00035393"/>
    </source>
</evidence>
<protein>
    <recommendedName>
        <fullName evidence="3 6">Queuosine 5'-phosphate N-glycosylase/hydrolase</fullName>
        <ecNumber evidence="6">3.2.2.-</ecNumber>
    </recommendedName>
    <alternativeName>
        <fullName evidence="4 6">Queuosine-nucleotide N-glycosylase/hydrolase</fullName>
    </alternativeName>
</protein>
<proteinExistence type="inferred from homology"/>
<evidence type="ECO:0000256" key="1">
    <source>
        <dbReference type="ARBA" id="ARBA00022801"/>
    </source>
</evidence>